<sequence>MNESNALVSSAKKTETSGGDLLKGDSSKPPTQSLKPLLNKKRNSIARINVVYAVSSWDDASSAQSSIAPQRDAKGGGASNGSPKPTCDGPTSWLTSDEDTGPNLTSSASSASEERCT</sequence>
<dbReference type="EMBL" id="CAICTM010000697">
    <property type="protein sequence ID" value="CAB9515188.1"/>
    <property type="molecule type" value="Genomic_DNA"/>
</dbReference>
<feature type="region of interest" description="Disordered" evidence="1">
    <location>
        <begin position="58"/>
        <end position="117"/>
    </location>
</feature>
<name>A0A9N8HLR6_9STRA</name>
<accession>A0A9N8HLR6</accession>
<evidence type="ECO:0000256" key="1">
    <source>
        <dbReference type="SAM" id="MobiDB-lite"/>
    </source>
</evidence>
<proteinExistence type="predicted"/>
<keyword evidence="3" id="KW-1185">Reference proteome</keyword>
<feature type="compositionally biased region" description="Polar residues" evidence="1">
    <location>
        <begin position="102"/>
        <end position="111"/>
    </location>
</feature>
<evidence type="ECO:0000313" key="3">
    <source>
        <dbReference type="Proteomes" id="UP001153069"/>
    </source>
</evidence>
<evidence type="ECO:0000313" key="2">
    <source>
        <dbReference type="EMBL" id="CAB9515188.1"/>
    </source>
</evidence>
<comment type="caution">
    <text evidence="2">The sequence shown here is derived from an EMBL/GenBank/DDBJ whole genome shotgun (WGS) entry which is preliminary data.</text>
</comment>
<gene>
    <name evidence="2" type="ORF">SEMRO_698_G189320.1</name>
</gene>
<protein>
    <submittedName>
        <fullName evidence="2">Uncharacterized protein</fullName>
    </submittedName>
</protein>
<reference evidence="2" key="1">
    <citation type="submission" date="2020-06" db="EMBL/GenBank/DDBJ databases">
        <authorList>
            <consortium name="Plant Systems Biology data submission"/>
        </authorList>
    </citation>
    <scope>NUCLEOTIDE SEQUENCE</scope>
    <source>
        <strain evidence="2">D6</strain>
    </source>
</reference>
<feature type="compositionally biased region" description="Low complexity" evidence="1">
    <location>
        <begin position="58"/>
        <end position="68"/>
    </location>
</feature>
<dbReference type="Proteomes" id="UP001153069">
    <property type="component" value="Unassembled WGS sequence"/>
</dbReference>
<feature type="region of interest" description="Disordered" evidence="1">
    <location>
        <begin position="1"/>
        <end position="40"/>
    </location>
</feature>
<dbReference type="AlphaFoldDB" id="A0A9N8HLR6"/>
<organism evidence="2 3">
    <name type="scientific">Seminavis robusta</name>
    <dbReference type="NCBI Taxonomy" id="568900"/>
    <lineage>
        <taxon>Eukaryota</taxon>
        <taxon>Sar</taxon>
        <taxon>Stramenopiles</taxon>
        <taxon>Ochrophyta</taxon>
        <taxon>Bacillariophyta</taxon>
        <taxon>Bacillariophyceae</taxon>
        <taxon>Bacillariophycidae</taxon>
        <taxon>Naviculales</taxon>
        <taxon>Naviculaceae</taxon>
        <taxon>Seminavis</taxon>
    </lineage>
</organism>